<organism evidence="1">
    <name type="scientific">bioreactor metagenome</name>
    <dbReference type="NCBI Taxonomy" id="1076179"/>
    <lineage>
        <taxon>unclassified sequences</taxon>
        <taxon>metagenomes</taxon>
        <taxon>ecological metagenomes</taxon>
    </lineage>
</organism>
<comment type="caution">
    <text evidence="1">The sequence shown here is derived from an EMBL/GenBank/DDBJ whole genome shotgun (WGS) entry which is preliminary data.</text>
</comment>
<evidence type="ECO:0008006" key="2">
    <source>
        <dbReference type="Google" id="ProtNLM"/>
    </source>
</evidence>
<protein>
    <recommendedName>
        <fullName evidence="2">PASTA domain-containing protein</fullName>
    </recommendedName>
</protein>
<name>A0A644ZSQ5_9ZZZZ</name>
<accession>A0A644ZSQ5</accession>
<proteinExistence type="predicted"/>
<reference evidence="1" key="1">
    <citation type="submission" date="2019-08" db="EMBL/GenBank/DDBJ databases">
        <authorList>
            <person name="Kucharzyk K."/>
            <person name="Murdoch R.W."/>
            <person name="Higgins S."/>
            <person name="Loffler F."/>
        </authorList>
    </citation>
    <scope>NUCLEOTIDE SEQUENCE</scope>
</reference>
<dbReference type="AlphaFoldDB" id="A0A644ZSQ5"/>
<dbReference type="EMBL" id="VSSQ01009452">
    <property type="protein sequence ID" value="MPM41673.1"/>
    <property type="molecule type" value="Genomic_DNA"/>
</dbReference>
<gene>
    <name evidence="1" type="ORF">SDC9_88329</name>
</gene>
<evidence type="ECO:0000313" key="1">
    <source>
        <dbReference type="EMBL" id="MPM41673.1"/>
    </source>
</evidence>
<sequence length="69" mass="7786">MTSVLGYPLDRAIEVLQSEGFCVKTEEARSKKGVLDGKEQRVIRQSEPIENNVTLVYALFKTEPNETND</sequence>